<dbReference type="Pfam" id="PF03389">
    <property type="entry name" value="MobA_MobL"/>
    <property type="match status" value="1"/>
</dbReference>
<evidence type="ECO:0000313" key="6">
    <source>
        <dbReference type="EMBL" id="KGX85207.1"/>
    </source>
</evidence>
<keyword evidence="7" id="KW-1185">Reference proteome</keyword>
<feature type="domain" description="Nicking enzyme C-terminal middle helical" evidence="5">
    <location>
        <begin position="287"/>
        <end position="394"/>
    </location>
</feature>
<dbReference type="AlphaFoldDB" id="A0A0A5HNI7"/>
<dbReference type="EMBL" id="AVPG01000025">
    <property type="protein sequence ID" value="KGX85207.1"/>
    <property type="molecule type" value="Genomic_DNA"/>
</dbReference>
<evidence type="ECO:0000256" key="2">
    <source>
        <dbReference type="ARBA" id="ARBA00022971"/>
    </source>
</evidence>
<name>A0A0A5HNI7_9BACI</name>
<accession>A0A0A5HNI7</accession>
<dbReference type="STRING" id="1385512.N784_09935"/>
<evidence type="ECO:0000259" key="5">
    <source>
        <dbReference type="Pfam" id="PF18208"/>
    </source>
</evidence>
<evidence type="ECO:0000256" key="1">
    <source>
        <dbReference type="ARBA" id="ARBA00010873"/>
    </source>
</evidence>
<evidence type="ECO:0000256" key="3">
    <source>
        <dbReference type="SAM" id="MobiDB-lite"/>
    </source>
</evidence>
<comment type="similarity">
    <text evidence="1">Belongs to the MobA/MobL family.</text>
</comment>
<feature type="region of interest" description="Disordered" evidence="3">
    <location>
        <begin position="661"/>
        <end position="686"/>
    </location>
</feature>
<dbReference type="Pfam" id="PF18208">
    <property type="entry name" value="NES_C_h"/>
    <property type="match status" value="1"/>
</dbReference>
<proteinExistence type="inferred from homology"/>
<dbReference type="eggNOG" id="COG2433">
    <property type="taxonomic scope" value="Bacteria"/>
</dbReference>
<dbReference type="NCBIfam" id="NF041496">
    <property type="entry name" value="MobQ"/>
    <property type="match status" value="1"/>
</dbReference>
<keyword evidence="2" id="KW-0184">Conjugation</keyword>
<dbReference type="Proteomes" id="UP000030401">
    <property type="component" value="Unassembled WGS sequence"/>
</dbReference>
<organism evidence="6 7">
    <name type="scientific">Pontibacillus litoralis JSM 072002</name>
    <dbReference type="NCBI Taxonomy" id="1385512"/>
    <lineage>
        <taxon>Bacteria</taxon>
        <taxon>Bacillati</taxon>
        <taxon>Bacillota</taxon>
        <taxon>Bacilli</taxon>
        <taxon>Bacillales</taxon>
        <taxon>Bacillaceae</taxon>
        <taxon>Pontibacillus</taxon>
    </lineage>
</organism>
<evidence type="ECO:0000313" key="7">
    <source>
        <dbReference type="Proteomes" id="UP000030401"/>
    </source>
</evidence>
<dbReference type="Gene3D" id="3.30.930.30">
    <property type="match status" value="1"/>
</dbReference>
<dbReference type="Gene3D" id="1.20.58.1730">
    <property type="match status" value="1"/>
</dbReference>
<feature type="domain" description="MobA/MobL protein" evidence="4">
    <location>
        <begin position="22"/>
        <end position="245"/>
    </location>
</feature>
<evidence type="ECO:0008006" key="8">
    <source>
        <dbReference type="Google" id="ProtNLM"/>
    </source>
</evidence>
<dbReference type="InterPro" id="IPR005053">
    <property type="entry name" value="MobA_MobL"/>
</dbReference>
<dbReference type="RefSeq" id="WP_036835703.1">
    <property type="nucleotide sequence ID" value="NZ_AVPG01000025.1"/>
</dbReference>
<comment type="caution">
    <text evidence="6">The sequence shown here is derived from an EMBL/GenBank/DDBJ whole genome shotgun (WGS) entry which is preliminary data.</text>
</comment>
<gene>
    <name evidence="6" type="ORF">N784_09935</name>
</gene>
<protein>
    <recommendedName>
        <fullName evidence="8">MobA/MobL protein domain-containing protein</fullName>
    </recommendedName>
</protein>
<sequence length="686" mass="81124">MAIYHFSGQIMSRISKDTGKPKSPLACAAYRSGDKLVDEIDNQSFYYKRDIKPVTHILTPSNAPEWTSDRQRLWNEVNKIEKNYNAQFAREFNVALPIELTNEQQEKLTLEFCKEAFVDRGMVADIAIHRDDENNPHFHVMLTVRPFNPDGSWGVKARREYKFDEYGEHVLDKRGKKSFYKVDTTDWNKKETFNEWRKMWAEKVNVCLKENGINESVSHLSNEDRGIEYLPTIHEGYVARKMEKKGIESERVSLNKKIKAYNKNISDLSKFKERKKRIEKEQKFVRRFSPKEKQQLSYIAKEMKFFINYKTVTERKEQLKSWKRSIQFTTNNDYKVKQLSRIDKEEELLKAADEILSNESERFINKYYPNWDIESLTFDEKLLIVEETISAKRVLTEEELDQMEEKSIQLKFEYEIEQIYANPYAFAMTLDHRISSIMIEKERIEKILKVSADSSQVKLKKAAMEHPMEFKKLRKLIKDMDHIFEAKDLINELYDLQINNLYPNININKLSIQEKDFLLSGAEYYEQPITKETIKHLKRYTVDEQIGILDILSQKHLDVNQNNILLKKYNLNIDNPHHLIFFKDECLRSVSEYPIPENYIKLIKEIDPVTEAINKADYESIINIDENINKELNECKNSSLNLLGVTHGMLYGLLQDRSYSSKKQFEEDLKTKSKKKKKYRSNGPSL</sequence>
<reference evidence="6 7" key="1">
    <citation type="submission" date="2013-08" db="EMBL/GenBank/DDBJ databases">
        <authorList>
            <person name="Huang J."/>
            <person name="Wang G."/>
        </authorList>
    </citation>
    <scope>NUCLEOTIDE SEQUENCE [LARGE SCALE GENOMIC DNA]</scope>
    <source>
        <strain evidence="6 7">JSM 072002</strain>
    </source>
</reference>
<dbReference type="InterPro" id="IPR040834">
    <property type="entry name" value="NES_C_h"/>
</dbReference>
<dbReference type="OrthoDB" id="1826980at2"/>
<evidence type="ECO:0000259" key="4">
    <source>
        <dbReference type="Pfam" id="PF03389"/>
    </source>
</evidence>